<proteinExistence type="predicted"/>
<evidence type="ECO:0000256" key="2">
    <source>
        <dbReference type="SAM" id="Phobius"/>
    </source>
</evidence>
<dbReference type="AlphaFoldDB" id="A0A0L0S923"/>
<organism evidence="3 4">
    <name type="scientific">Allomyces macrogynus (strain ATCC 38327)</name>
    <name type="common">Allomyces javanicus var. macrogynus</name>
    <dbReference type="NCBI Taxonomy" id="578462"/>
    <lineage>
        <taxon>Eukaryota</taxon>
        <taxon>Fungi</taxon>
        <taxon>Fungi incertae sedis</taxon>
        <taxon>Blastocladiomycota</taxon>
        <taxon>Blastocladiomycetes</taxon>
        <taxon>Blastocladiales</taxon>
        <taxon>Blastocladiaceae</taxon>
        <taxon>Allomyces</taxon>
    </lineage>
</organism>
<name>A0A0L0S923_ALLM3</name>
<feature type="transmembrane region" description="Helical" evidence="2">
    <location>
        <begin position="125"/>
        <end position="147"/>
    </location>
</feature>
<evidence type="ECO:0000256" key="1">
    <source>
        <dbReference type="SAM" id="MobiDB-lite"/>
    </source>
</evidence>
<keyword evidence="2" id="KW-0812">Transmembrane</keyword>
<dbReference type="VEuPathDB" id="FungiDB:AMAG_03420"/>
<keyword evidence="2" id="KW-1133">Transmembrane helix</keyword>
<feature type="compositionally biased region" description="Low complexity" evidence="1">
    <location>
        <begin position="188"/>
        <end position="230"/>
    </location>
</feature>
<keyword evidence="4" id="KW-1185">Reference proteome</keyword>
<reference evidence="3 4" key="1">
    <citation type="submission" date="2009-11" db="EMBL/GenBank/DDBJ databases">
        <title>Annotation of Allomyces macrogynus ATCC 38327.</title>
        <authorList>
            <consortium name="The Broad Institute Genome Sequencing Platform"/>
            <person name="Russ C."/>
            <person name="Cuomo C."/>
            <person name="Burger G."/>
            <person name="Gray M.W."/>
            <person name="Holland P.W.H."/>
            <person name="King N."/>
            <person name="Lang F.B.F."/>
            <person name="Roger A.J."/>
            <person name="Ruiz-Trillo I."/>
            <person name="Young S.K."/>
            <person name="Zeng Q."/>
            <person name="Gargeya S."/>
            <person name="Fitzgerald M."/>
            <person name="Haas B."/>
            <person name="Abouelleil A."/>
            <person name="Alvarado L."/>
            <person name="Arachchi H.M."/>
            <person name="Berlin A."/>
            <person name="Chapman S.B."/>
            <person name="Gearin G."/>
            <person name="Goldberg J."/>
            <person name="Griggs A."/>
            <person name="Gujja S."/>
            <person name="Hansen M."/>
            <person name="Heiman D."/>
            <person name="Howarth C."/>
            <person name="Larimer J."/>
            <person name="Lui A."/>
            <person name="MacDonald P.J.P."/>
            <person name="McCowen C."/>
            <person name="Montmayeur A."/>
            <person name="Murphy C."/>
            <person name="Neiman D."/>
            <person name="Pearson M."/>
            <person name="Priest M."/>
            <person name="Roberts A."/>
            <person name="Saif S."/>
            <person name="Shea T."/>
            <person name="Sisk P."/>
            <person name="Stolte C."/>
            <person name="Sykes S."/>
            <person name="Wortman J."/>
            <person name="Nusbaum C."/>
            <person name="Birren B."/>
        </authorList>
    </citation>
    <scope>NUCLEOTIDE SEQUENCE [LARGE SCALE GENOMIC DNA]</scope>
    <source>
        <strain evidence="3 4">ATCC 38327</strain>
    </source>
</reference>
<dbReference type="EMBL" id="GG745334">
    <property type="protein sequence ID" value="KNE59073.1"/>
    <property type="molecule type" value="Genomic_DNA"/>
</dbReference>
<gene>
    <name evidence="3" type="ORF">AMAG_03420</name>
</gene>
<keyword evidence="2" id="KW-0472">Membrane</keyword>
<dbReference type="Proteomes" id="UP000054350">
    <property type="component" value="Unassembled WGS sequence"/>
</dbReference>
<protein>
    <submittedName>
        <fullName evidence="3">Uncharacterized protein</fullName>
    </submittedName>
</protein>
<feature type="region of interest" description="Disordered" evidence="1">
    <location>
        <begin position="1"/>
        <end position="42"/>
    </location>
</feature>
<evidence type="ECO:0000313" key="3">
    <source>
        <dbReference type="EMBL" id="KNE59073.1"/>
    </source>
</evidence>
<evidence type="ECO:0000313" key="4">
    <source>
        <dbReference type="Proteomes" id="UP000054350"/>
    </source>
</evidence>
<sequence>MHPDPDPATLIRLPILDRTDNPPRATPASAPVRPASPLSPRLARPVAPRVHDDAPPRVPPAIEAPIADLHPAVDPPSIAHPIHDHDHVPVHAPAAAMSPQVPRAAMPLAPVMRRTLDLRENKAPWTAKVAACAILVLFVVLVARIIAARRRAMQSTGWAARTAAEASAQEPLVAPEPAPATADAVSDSTTSPTSRPRTTSLPSSTTAASSVSSSSSTTHLSTSRASSATPTRRRSASPAPPARTHVLVDGRPTHRLVAAKRDSGFDDAAEPTPAAAACDWVPVEDRMHASMHSDTASTSSLNGSWALCRSLADVTLAPTVPAECTADLPTASFVAREMDDGAEMGALAAAALVEAAASVCEPDPAVSDFDEEKEDGRVL</sequence>
<accession>A0A0L0S923</accession>
<feature type="region of interest" description="Disordered" evidence="1">
    <location>
        <begin position="168"/>
        <end position="252"/>
    </location>
</feature>
<reference evidence="4" key="2">
    <citation type="submission" date="2009-11" db="EMBL/GenBank/DDBJ databases">
        <title>The Genome Sequence of Allomyces macrogynus strain ATCC 38327.</title>
        <authorList>
            <consortium name="The Broad Institute Genome Sequencing Platform"/>
            <person name="Russ C."/>
            <person name="Cuomo C."/>
            <person name="Shea T."/>
            <person name="Young S.K."/>
            <person name="Zeng Q."/>
            <person name="Koehrsen M."/>
            <person name="Haas B."/>
            <person name="Borodovsky M."/>
            <person name="Guigo R."/>
            <person name="Alvarado L."/>
            <person name="Berlin A."/>
            <person name="Borenstein D."/>
            <person name="Chen Z."/>
            <person name="Engels R."/>
            <person name="Freedman E."/>
            <person name="Gellesch M."/>
            <person name="Goldberg J."/>
            <person name="Griggs A."/>
            <person name="Gujja S."/>
            <person name="Heiman D."/>
            <person name="Hepburn T."/>
            <person name="Howarth C."/>
            <person name="Jen D."/>
            <person name="Larson L."/>
            <person name="Lewis B."/>
            <person name="Mehta T."/>
            <person name="Park D."/>
            <person name="Pearson M."/>
            <person name="Roberts A."/>
            <person name="Saif S."/>
            <person name="Shenoy N."/>
            <person name="Sisk P."/>
            <person name="Stolte C."/>
            <person name="Sykes S."/>
            <person name="Walk T."/>
            <person name="White J."/>
            <person name="Yandava C."/>
            <person name="Burger G."/>
            <person name="Gray M.W."/>
            <person name="Holland P.W.H."/>
            <person name="King N."/>
            <person name="Lang F.B.F."/>
            <person name="Roger A.J."/>
            <person name="Ruiz-Trillo I."/>
            <person name="Lander E."/>
            <person name="Nusbaum C."/>
        </authorList>
    </citation>
    <scope>NUCLEOTIDE SEQUENCE [LARGE SCALE GENOMIC DNA]</scope>
    <source>
        <strain evidence="4">ATCC 38327</strain>
    </source>
</reference>